<name>A0A2N9M7A1_9BACT</name>
<accession>A0A2N9M7A1</accession>
<protein>
    <submittedName>
        <fullName evidence="1">Uncharacterized protein</fullName>
    </submittedName>
</protein>
<evidence type="ECO:0000313" key="2">
    <source>
        <dbReference type="Proteomes" id="UP000239735"/>
    </source>
</evidence>
<dbReference type="AlphaFoldDB" id="A0A2N9M7A1"/>
<sequence length="46" mass="5106">MQETAAAPNDACFKKDRRVRQGRASEGNVFAVDGMFNLIITISFQT</sequence>
<proteinExistence type="predicted"/>
<dbReference type="EMBL" id="OKRB01000150">
    <property type="protein sequence ID" value="SPE31349.1"/>
    <property type="molecule type" value="Genomic_DNA"/>
</dbReference>
<organism evidence="1 2">
    <name type="scientific">Candidatus Sulfuritelmatomonas gaucii</name>
    <dbReference type="NCBI Taxonomy" id="2043161"/>
    <lineage>
        <taxon>Bacteria</taxon>
        <taxon>Pseudomonadati</taxon>
        <taxon>Acidobacteriota</taxon>
        <taxon>Terriglobia</taxon>
        <taxon>Terriglobales</taxon>
        <taxon>Acidobacteriaceae</taxon>
        <taxon>Candidatus Sulfuritelmatomonas</taxon>
    </lineage>
</organism>
<reference evidence="2" key="1">
    <citation type="submission" date="2018-02" db="EMBL/GenBank/DDBJ databases">
        <authorList>
            <person name="Hausmann B."/>
        </authorList>
    </citation>
    <scope>NUCLEOTIDE SEQUENCE [LARGE SCALE GENOMIC DNA]</scope>
    <source>
        <strain evidence="2">Peat soil MAG SbA5</strain>
    </source>
</reference>
<dbReference type="Proteomes" id="UP000239735">
    <property type="component" value="Unassembled WGS sequence"/>
</dbReference>
<gene>
    <name evidence="1" type="ORF">SBA5_880017</name>
</gene>
<evidence type="ECO:0000313" key="1">
    <source>
        <dbReference type="EMBL" id="SPE31349.1"/>
    </source>
</evidence>